<evidence type="ECO:0000313" key="5">
    <source>
        <dbReference type="Proteomes" id="UP000288028"/>
    </source>
</evidence>
<gene>
    <name evidence="4" type="ORF">CBF28_05300</name>
</gene>
<accession>A0A430B6B2</accession>
<feature type="region of interest" description="Disordered" evidence="1">
    <location>
        <begin position="46"/>
        <end position="66"/>
    </location>
</feature>
<keyword evidence="5" id="KW-1185">Reference proteome</keyword>
<evidence type="ECO:0000256" key="1">
    <source>
        <dbReference type="SAM" id="MobiDB-lite"/>
    </source>
</evidence>
<dbReference type="PANTHER" id="PTHR31157:SF1">
    <property type="entry name" value="SCP DOMAIN-CONTAINING PROTEIN"/>
    <property type="match status" value="1"/>
</dbReference>
<proteinExistence type="predicted"/>
<dbReference type="OrthoDB" id="2173042at2"/>
<dbReference type="GeneID" id="95581711"/>
<evidence type="ECO:0000313" key="4">
    <source>
        <dbReference type="EMBL" id="RSU15851.1"/>
    </source>
</evidence>
<keyword evidence="2" id="KW-0732">Signal</keyword>
<dbReference type="CDD" id="cd05379">
    <property type="entry name" value="CAP_bacterial"/>
    <property type="match status" value="1"/>
</dbReference>
<feature type="signal peptide" evidence="2">
    <location>
        <begin position="1"/>
        <end position="26"/>
    </location>
</feature>
<dbReference type="InterPro" id="IPR035940">
    <property type="entry name" value="CAP_sf"/>
</dbReference>
<dbReference type="SUPFAM" id="SSF55797">
    <property type="entry name" value="PR-1-like"/>
    <property type="match status" value="1"/>
</dbReference>
<dbReference type="Gene3D" id="3.40.33.10">
    <property type="entry name" value="CAP"/>
    <property type="match status" value="1"/>
</dbReference>
<evidence type="ECO:0000256" key="2">
    <source>
        <dbReference type="SAM" id="SignalP"/>
    </source>
</evidence>
<comment type="caution">
    <text evidence="4">The sequence shown here is derived from an EMBL/GenBank/DDBJ whole genome shotgun (WGS) entry which is preliminary data.</text>
</comment>
<dbReference type="EMBL" id="NGKB01000004">
    <property type="protein sequence ID" value="RSU15851.1"/>
    <property type="molecule type" value="Genomic_DNA"/>
</dbReference>
<dbReference type="Pfam" id="PF00188">
    <property type="entry name" value="CAP"/>
    <property type="match status" value="1"/>
</dbReference>
<organism evidence="4 5">
    <name type="scientific">Vagococcus carniphilus</name>
    <dbReference type="NCBI Taxonomy" id="218144"/>
    <lineage>
        <taxon>Bacteria</taxon>
        <taxon>Bacillati</taxon>
        <taxon>Bacillota</taxon>
        <taxon>Bacilli</taxon>
        <taxon>Lactobacillales</taxon>
        <taxon>Enterococcaceae</taxon>
        <taxon>Vagococcus</taxon>
    </lineage>
</organism>
<dbReference type="PANTHER" id="PTHR31157">
    <property type="entry name" value="SCP DOMAIN-CONTAINING PROTEIN"/>
    <property type="match status" value="1"/>
</dbReference>
<protein>
    <recommendedName>
        <fullName evidence="3">SCP domain-containing protein</fullName>
    </recommendedName>
</protein>
<dbReference type="Proteomes" id="UP000288028">
    <property type="component" value="Unassembled WGS sequence"/>
</dbReference>
<feature type="domain" description="SCP" evidence="3">
    <location>
        <begin position="412"/>
        <end position="527"/>
    </location>
</feature>
<reference evidence="4 5" key="1">
    <citation type="submission" date="2017-05" db="EMBL/GenBank/DDBJ databases">
        <title>Vagococcus spp. assemblies.</title>
        <authorList>
            <person name="Gulvik C.A."/>
        </authorList>
    </citation>
    <scope>NUCLEOTIDE SEQUENCE [LARGE SCALE GENOMIC DNA]</scope>
    <source>
        <strain evidence="4 5">SS1714</strain>
    </source>
</reference>
<dbReference type="InterPro" id="IPR014044">
    <property type="entry name" value="CAP_dom"/>
</dbReference>
<sequence length="538" mass="61387">MKKTKLVTFLSVLGLFGLASTTISSAEEVSSSETLTTAEISKTEVSQEVVESTKESSELTEESTENFSKLKASAPIQEKKLPQGDYISDGSYVQIVKKNYDMWGSFNWQTKNNSTNFYQQILKAKGRYEHSNGATYYSLYDHKDVWQGYLNAGATKKVSAQGNYISDGSYVTIKSKNYDLWQNFEWKKKGKSSSLFGKVLRAKGRYEHFNGSTYYSLYDNKGKWHGYLNASATSKTNAQGNYINDGSYIKITKKNYDTWQNFGWKKKNNTTKLYGKVLKARGRYEHFNGSTYYSIFDNKGNWYGYLNSNAVTKTKAEGPYISDGRYVRVTKDNYDLWDNFKFDFRGTSENLKNQVLQARGRYEHFNGSTYYSLYDDLGLWRGYINAGATKNASKPTVELSAAEVKKAQTEMLRLVNNERRKQGIHDLRRMSPFDTAANYRARELKILFEHERPDGSDIGTSLEEAGIDVSNIGLGENIAYNMNVKNNGKEVARKLFKQWMNSKGHRENMLSDQYDYIGLGFFASEGRVYGAQLLIVVD</sequence>
<dbReference type="RefSeq" id="WP_126792704.1">
    <property type="nucleotide sequence ID" value="NZ_CP060720.1"/>
</dbReference>
<feature type="chain" id="PRO_5019395170" description="SCP domain-containing protein" evidence="2">
    <location>
        <begin position="27"/>
        <end position="538"/>
    </location>
</feature>
<dbReference type="AlphaFoldDB" id="A0A430B6B2"/>
<evidence type="ECO:0000259" key="3">
    <source>
        <dbReference type="Pfam" id="PF00188"/>
    </source>
</evidence>
<name>A0A430B6B2_9ENTE</name>